<dbReference type="InterPro" id="IPR000072">
    <property type="entry name" value="PDGF/VEGF_dom"/>
</dbReference>
<proteinExistence type="predicted"/>
<evidence type="ECO:0000256" key="1">
    <source>
        <dbReference type="SAM" id="MobiDB-lite"/>
    </source>
</evidence>
<dbReference type="EMBL" id="JAODUO010000675">
    <property type="protein sequence ID" value="KAK2176229.1"/>
    <property type="molecule type" value="Genomic_DNA"/>
</dbReference>
<feature type="compositionally biased region" description="Basic residues" evidence="1">
    <location>
        <begin position="129"/>
        <end position="183"/>
    </location>
</feature>
<protein>
    <recommendedName>
        <fullName evidence="2">Platelet-derived growth factor (PDGF) family profile domain-containing protein</fullName>
    </recommendedName>
</protein>
<keyword evidence="4" id="KW-1185">Reference proteome</keyword>
<comment type="caution">
    <text evidence="3">The sequence shown here is derived from an EMBL/GenBank/DDBJ whole genome shotgun (WGS) entry which is preliminary data.</text>
</comment>
<dbReference type="SUPFAM" id="SSF57501">
    <property type="entry name" value="Cystine-knot cytokines"/>
    <property type="match status" value="1"/>
</dbReference>
<evidence type="ECO:0000313" key="4">
    <source>
        <dbReference type="Proteomes" id="UP001209878"/>
    </source>
</evidence>
<organism evidence="3 4">
    <name type="scientific">Ridgeia piscesae</name>
    <name type="common">Tubeworm</name>
    <dbReference type="NCBI Taxonomy" id="27915"/>
    <lineage>
        <taxon>Eukaryota</taxon>
        <taxon>Metazoa</taxon>
        <taxon>Spiralia</taxon>
        <taxon>Lophotrochozoa</taxon>
        <taxon>Annelida</taxon>
        <taxon>Polychaeta</taxon>
        <taxon>Sedentaria</taxon>
        <taxon>Canalipalpata</taxon>
        <taxon>Sabellida</taxon>
        <taxon>Siboglinidae</taxon>
        <taxon>Ridgeia</taxon>
    </lineage>
</organism>
<evidence type="ECO:0000313" key="3">
    <source>
        <dbReference type="EMBL" id="KAK2176229.1"/>
    </source>
</evidence>
<feature type="region of interest" description="Disordered" evidence="1">
    <location>
        <begin position="123"/>
        <end position="187"/>
    </location>
</feature>
<evidence type="ECO:0000259" key="2">
    <source>
        <dbReference type="PROSITE" id="PS50278"/>
    </source>
</evidence>
<dbReference type="Gene3D" id="2.10.90.10">
    <property type="entry name" value="Cystine-knot cytokines"/>
    <property type="match status" value="1"/>
</dbReference>
<reference evidence="3" key="1">
    <citation type="journal article" date="2023" name="Mol. Biol. Evol.">
        <title>Third-Generation Sequencing Reveals the Adaptive Role of the Epigenome in Three Deep-Sea Polychaetes.</title>
        <authorList>
            <person name="Perez M."/>
            <person name="Aroh O."/>
            <person name="Sun Y."/>
            <person name="Lan Y."/>
            <person name="Juniper S.K."/>
            <person name="Young C.R."/>
            <person name="Angers B."/>
            <person name="Qian P.Y."/>
        </authorList>
    </citation>
    <scope>NUCLEOTIDE SEQUENCE</scope>
    <source>
        <strain evidence="3">R07B-5</strain>
    </source>
</reference>
<gene>
    <name evidence="3" type="ORF">NP493_675g03096</name>
</gene>
<dbReference type="PANTHER" id="PTHR21719">
    <property type="entry name" value="FI06402P-RELATED"/>
    <property type="match status" value="1"/>
</dbReference>
<sequence length="422" mass="48087">MTCRCKCKCVVSVQEVPMEAVPVQMVAQRIQEADTYHDVLSLFYGDRLPNEIIDTILATQWHGHTPSKTRPRPRIGGLSDTMSFSPHETTFQGSRPHLNSSHVCVGCSATGLSFVPRRIAGRTRVTARTARRRVRRHKKRRGRRKGRGRKRNRKGKKRARKRKRNKKRKGPKRKRKRKGRRRPEKALSKAFNHAKEMEAEAQCSVPKPRLVCMRDVSSAANKDYFPRCTVVHQCSPSVGCCNASSECSPVNTTIITRHFLVVVYTTPGLYDVKMDQTETFTFVNHTACGCLLVNQPPKCKKCPFPFEIRHNEKAECRCECFSDDINCLRIKKGQKPLSESELACLKANMCERPKCSHGEFDETSIKTGYCPSASTRSAWSSGRRGHSRYRVSTHSRISLRRRRAWVGARRRDGQTAADDISR</sequence>
<dbReference type="GO" id="GO:0016020">
    <property type="term" value="C:membrane"/>
    <property type="evidence" value="ECO:0007669"/>
    <property type="project" value="InterPro"/>
</dbReference>
<dbReference type="AlphaFoldDB" id="A0AAD9NQY7"/>
<name>A0AAD9NQY7_RIDPI</name>
<accession>A0AAD9NQY7</accession>
<dbReference type="PROSITE" id="PS50278">
    <property type="entry name" value="PDGF_2"/>
    <property type="match status" value="1"/>
</dbReference>
<dbReference type="GO" id="GO:0008083">
    <property type="term" value="F:growth factor activity"/>
    <property type="evidence" value="ECO:0007669"/>
    <property type="project" value="InterPro"/>
</dbReference>
<dbReference type="Proteomes" id="UP001209878">
    <property type="component" value="Unassembled WGS sequence"/>
</dbReference>
<dbReference type="PANTHER" id="PTHR21719:SF1">
    <property type="entry name" value="FI06402P-RELATED"/>
    <property type="match status" value="1"/>
</dbReference>
<dbReference type="InterPro" id="IPR029034">
    <property type="entry name" value="Cystine-knot_cytokine"/>
</dbReference>
<feature type="domain" description="Platelet-derived growth factor (PDGF) family profile" evidence="2">
    <location>
        <begin position="201"/>
        <end position="295"/>
    </location>
</feature>